<evidence type="ECO:0000256" key="1">
    <source>
        <dbReference type="SAM" id="MobiDB-lite"/>
    </source>
</evidence>
<dbReference type="Proteomes" id="UP000683000">
    <property type="component" value="Unassembled WGS sequence"/>
</dbReference>
<evidence type="ECO:0000313" key="2">
    <source>
        <dbReference type="EMBL" id="KAG6378956.1"/>
    </source>
</evidence>
<dbReference type="AlphaFoldDB" id="A0A8I2YV32"/>
<proteinExistence type="predicted"/>
<protein>
    <submittedName>
        <fullName evidence="2">Uncharacterized protein</fullName>
    </submittedName>
</protein>
<name>A0A8I2YV32_9AGAM</name>
<comment type="caution">
    <text evidence="2">The sequence shown here is derived from an EMBL/GenBank/DDBJ whole genome shotgun (WGS) entry which is preliminary data.</text>
</comment>
<sequence>MLSRAPPKAYHLLLKTHKLTIFLTVHQSSTIAKAKEEALSALTSDVLASPSGVPHFPTVPGEDVDMVEGNAQVPRIQSTEDFELCRAVKDKGKSNAASFASTPVSYESLNPSTPVKGLLSNWEILYVQFRDEDGNLLPVEVSQPSLLDEDDEEPRRAPLAQESPVAVSKGKRKAPPE</sequence>
<feature type="region of interest" description="Disordered" evidence="1">
    <location>
        <begin position="142"/>
        <end position="177"/>
    </location>
</feature>
<accession>A0A8I2YV32</accession>
<gene>
    <name evidence="2" type="ORF">JVT61DRAFT_13242</name>
</gene>
<dbReference type="EMBL" id="JAGFBS010000006">
    <property type="protein sequence ID" value="KAG6378956.1"/>
    <property type="molecule type" value="Genomic_DNA"/>
</dbReference>
<dbReference type="OrthoDB" id="3173670at2759"/>
<evidence type="ECO:0000313" key="3">
    <source>
        <dbReference type="Proteomes" id="UP000683000"/>
    </source>
</evidence>
<organism evidence="2 3">
    <name type="scientific">Boletus reticuloceps</name>
    <dbReference type="NCBI Taxonomy" id="495285"/>
    <lineage>
        <taxon>Eukaryota</taxon>
        <taxon>Fungi</taxon>
        <taxon>Dikarya</taxon>
        <taxon>Basidiomycota</taxon>
        <taxon>Agaricomycotina</taxon>
        <taxon>Agaricomycetes</taxon>
        <taxon>Agaricomycetidae</taxon>
        <taxon>Boletales</taxon>
        <taxon>Boletineae</taxon>
        <taxon>Boletaceae</taxon>
        <taxon>Boletoideae</taxon>
        <taxon>Boletus</taxon>
    </lineage>
</organism>
<keyword evidence="3" id="KW-1185">Reference proteome</keyword>
<reference evidence="2" key="1">
    <citation type="submission" date="2021-03" db="EMBL/GenBank/DDBJ databases">
        <title>Evolutionary innovations through gain and loss of genes in the ectomycorrhizal Boletales.</title>
        <authorList>
            <person name="Wu G."/>
            <person name="Miyauchi S."/>
            <person name="Morin E."/>
            <person name="Yang Z.-L."/>
            <person name="Xu J."/>
            <person name="Martin F.M."/>
        </authorList>
    </citation>
    <scope>NUCLEOTIDE SEQUENCE</scope>
    <source>
        <strain evidence="2">BR01</strain>
    </source>
</reference>